<dbReference type="SUPFAM" id="SSF55073">
    <property type="entry name" value="Nucleotide cyclase"/>
    <property type="match status" value="1"/>
</dbReference>
<dbReference type="FunFam" id="3.30.450.20:FF:000099">
    <property type="entry name" value="Sensory box sensor histidine kinase"/>
    <property type="match status" value="1"/>
</dbReference>
<dbReference type="PANTHER" id="PTHR44757">
    <property type="entry name" value="DIGUANYLATE CYCLASE DGCP"/>
    <property type="match status" value="1"/>
</dbReference>
<dbReference type="AlphaFoldDB" id="A0A1K2HZ39"/>
<dbReference type="InterPro" id="IPR001633">
    <property type="entry name" value="EAL_dom"/>
</dbReference>
<dbReference type="InterPro" id="IPR043128">
    <property type="entry name" value="Rev_trsase/Diguanyl_cyclase"/>
</dbReference>
<dbReference type="SMART" id="SM00065">
    <property type="entry name" value="GAF"/>
    <property type="match status" value="1"/>
</dbReference>
<feature type="domain" description="EAL" evidence="3">
    <location>
        <begin position="584"/>
        <end position="839"/>
    </location>
</feature>
<dbReference type="PROSITE" id="PS50113">
    <property type="entry name" value="PAC"/>
    <property type="match status" value="1"/>
</dbReference>
<dbReference type="InterPro" id="IPR000014">
    <property type="entry name" value="PAS"/>
</dbReference>
<dbReference type="RefSeq" id="WP_072343583.1">
    <property type="nucleotide sequence ID" value="NZ_FPKU01000002.1"/>
</dbReference>
<dbReference type="EMBL" id="FPKU01000002">
    <property type="protein sequence ID" value="SFZ85405.1"/>
    <property type="molecule type" value="Genomic_DNA"/>
</dbReference>
<dbReference type="PANTHER" id="PTHR44757:SF2">
    <property type="entry name" value="BIOFILM ARCHITECTURE MAINTENANCE PROTEIN MBAA"/>
    <property type="match status" value="1"/>
</dbReference>
<evidence type="ECO:0000313" key="6">
    <source>
        <dbReference type="Proteomes" id="UP000183447"/>
    </source>
</evidence>
<dbReference type="Gene3D" id="3.20.20.450">
    <property type="entry name" value="EAL domain"/>
    <property type="match status" value="1"/>
</dbReference>
<dbReference type="CDD" id="cd00130">
    <property type="entry name" value="PAS"/>
    <property type="match status" value="2"/>
</dbReference>
<dbReference type="SMART" id="SM00267">
    <property type="entry name" value="GGDEF"/>
    <property type="match status" value="1"/>
</dbReference>
<feature type="domain" description="GGDEF" evidence="4">
    <location>
        <begin position="443"/>
        <end position="575"/>
    </location>
</feature>
<organism evidence="5 6">
    <name type="scientific">Devosia enhydra</name>
    <dbReference type="NCBI Taxonomy" id="665118"/>
    <lineage>
        <taxon>Bacteria</taxon>
        <taxon>Pseudomonadati</taxon>
        <taxon>Pseudomonadota</taxon>
        <taxon>Alphaproteobacteria</taxon>
        <taxon>Hyphomicrobiales</taxon>
        <taxon>Devosiaceae</taxon>
        <taxon>Devosia</taxon>
    </lineage>
</organism>
<dbReference type="InterPro" id="IPR000700">
    <property type="entry name" value="PAS-assoc_C"/>
</dbReference>
<dbReference type="Gene3D" id="3.30.450.20">
    <property type="entry name" value="PAS domain"/>
    <property type="match status" value="2"/>
</dbReference>
<dbReference type="InterPro" id="IPR035919">
    <property type="entry name" value="EAL_sf"/>
</dbReference>
<dbReference type="Pfam" id="PF00563">
    <property type="entry name" value="EAL"/>
    <property type="match status" value="1"/>
</dbReference>
<dbReference type="SMART" id="SM00091">
    <property type="entry name" value="PAS"/>
    <property type="match status" value="2"/>
</dbReference>
<gene>
    <name evidence="5" type="ORF">SAMN02983003_2569</name>
</gene>
<feature type="domain" description="PAC" evidence="2">
    <location>
        <begin position="362"/>
        <end position="414"/>
    </location>
</feature>
<evidence type="ECO:0000259" key="3">
    <source>
        <dbReference type="PROSITE" id="PS50883"/>
    </source>
</evidence>
<dbReference type="OrthoDB" id="9814202at2"/>
<dbReference type="SMART" id="SM00086">
    <property type="entry name" value="PAC"/>
    <property type="match status" value="1"/>
</dbReference>
<dbReference type="NCBIfam" id="TIGR00254">
    <property type="entry name" value="GGDEF"/>
    <property type="match status" value="1"/>
</dbReference>
<dbReference type="PROSITE" id="PS50883">
    <property type="entry name" value="EAL"/>
    <property type="match status" value="1"/>
</dbReference>
<evidence type="ECO:0000259" key="1">
    <source>
        <dbReference type="PROSITE" id="PS50112"/>
    </source>
</evidence>
<dbReference type="Pfam" id="PF08447">
    <property type="entry name" value="PAS_3"/>
    <property type="match status" value="2"/>
</dbReference>
<dbReference type="Pfam" id="PF13185">
    <property type="entry name" value="GAF_2"/>
    <property type="match status" value="1"/>
</dbReference>
<proteinExistence type="predicted"/>
<dbReference type="SUPFAM" id="SSF141868">
    <property type="entry name" value="EAL domain-like"/>
    <property type="match status" value="1"/>
</dbReference>
<evidence type="ECO:0000259" key="2">
    <source>
        <dbReference type="PROSITE" id="PS50113"/>
    </source>
</evidence>
<dbReference type="CDD" id="cd01949">
    <property type="entry name" value="GGDEF"/>
    <property type="match status" value="1"/>
</dbReference>
<reference evidence="5 6" key="1">
    <citation type="submission" date="2016-11" db="EMBL/GenBank/DDBJ databases">
        <authorList>
            <person name="Jaros S."/>
            <person name="Januszkiewicz K."/>
            <person name="Wedrychowicz H."/>
        </authorList>
    </citation>
    <scope>NUCLEOTIDE SEQUENCE [LARGE SCALE GENOMIC DNA]</scope>
    <source>
        <strain evidence="5 6">ATCC 23634</strain>
    </source>
</reference>
<dbReference type="Proteomes" id="UP000183447">
    <property type="component" value="Unassembled WGS sequence"/>
</dbReference>
<dbReference type="InterPro" id="IPR029787">
    <property type="entry name" value="Nucleotide_cyclase"/>
</dbReference>
<dbReference type="SMART" id="SM00052">
    <property type="entry name" value="EAL"/>
    <property type="match status" value="1"/>
</dbReference>
<dbReference type="InterPro" id="IPR013655">
    <property type="entry name" value="PAS_fold_3"/>
</dbReference>
<dbReference type="SUPFAM" id="SSF55781">
    <property type="entry name" value="GAF domain-like"/>
    <property type="match status" value="1"/>
</dbReference>
<accession>A0A1K2HZ39</accession>
<dbReference type="InterPro" id="IPR003018">
    <property type="entry name" value="GAF"/>
</dbReference>
<dbReference type="InterPro" id="IPR052155">
    <property type="entry name" value="Biofilm_reg_signaling"/>
</dbReference>
<dbReference type="InterPro" id="IPR001610">
    <property type="entry name" value="PAC"/>
</dbReference>
<dbReference type="PROSITE" id="PS50887">
    <property type="entry name" value="GGDEF"/>
    <property type="match status" value="1"/>
</dbReference>
<feature type="domain" description="PAS" evidence="1">
    <location>
        <begin position="289"/>
        <end position="359"/>
    </location>
</feature>
<name>A0A1K2HZ39_9HYPH</name>
<dbReference type="SUPFAM" id="SSF55785">
    <property type="entry name" value="PYP-like sensor domain (PAS domain)"/>
    <property type="match status" value="2"/>
</dbReference>
<evidence type="ECO:0000259" key="4">
    <source>
        <dbReference type="PROSITE" id="PS50887"/>
    </source>
</evidence>
<dbReference type="Gene3D" id="3.30.450.40">
    <property type="match status" value="1"/>
</dbReference>
<sequence>MVDGLFETLTRAIPGIVWISDSQGMVEFNNDRWREFTGMQREAGLGHGWLDAIHPADVAVFYAQIPLNSAGRSEIQAEIRVRRYDGVYHRHVLNARHIGGEKWIGCAIDAHDWLTTETRDAAQSRVLDLVSSGAELREVLAELCRAAEKQLPGAAASILLVDKDVEHFEAGIAPKFPPDMYKDIKALRVDARAGSCGTAVYENRDVISWDIGTDPLWDGWRGPILALGYKACWSRPVFDAAGKVIASFGFYFKDSRQPGSHEQREMDRLRRLASLAIERARILEALRESEEHYRVTVELNPQIPWTADPAGKILSVSSKWAEATGISGEKALGDGWLSSLHPDDVEPTIKKWEHALASGTPLDASYRISLANGSYRWVRARAFPRFDDNGRILRWYGAADDIHDRFVAEQRLQRHAYYDDLTGLPNRRRFVDQLRRSLDTASHPVGLMVLDMDDFKLVNDRHGHRTGDAVLRLFARYLMSVCEPGEQVFRLGGDEFAIITELAFSDDCLMKRGNEIGIGLDVRMRANKKARSCRASVGCALGRSDENADEVFKRADLALYAAKSSGKGSVKLFDPRIRSNATARAEEFEFARLSLREGWVEPYFQPILSLETRRPHSWEALLRIRHPKQGVLPPTTIRSALDDPRLADAIGLRMVECVVDQMARWQQAGVAFQRVSLNMATDNIVNPEFTAALLDRLDRNGLPRWSVKLEITERVLLDELEDVILWKLQDFKDQGISLSLDDFGTGYASLVHLQTLPVDELKIDRSFVSGMRKNDKGKEIVRAMIGLAKTMGLSTVAEGVETEAEAILLTSWGCDYGQGYLFSRPMHPDDVAGFLAEALGGAPRRLSSHRRSAKGATV</sequence>
<dbReference type="STRING" id="665118.SAMN02983003_2569"/>
<feature type="domain" description="PAS" evidence="1">
    <location>
        <begin position="2"/>
        <end position="74"/>
    </location>
</feature>
<dbReference type="InterPro" id="IPR035965">
    <property type="entry name" value="PAS-like_dom_sf"/>
</dbReference>
<dbReference type="InterPro" id="IPR000160">
    <property type="entry name" value="GGDEF_dom"/>
</dbReference>
<dbReference type="InterPro" id="IPR029016">
    <property type="entry name" value="GAF-like_dom_sf"/>
</dbReference>
<dbReference type="Pfam" id="PF00990">
    <property type="entry name" value="GGDEF"/>
    <property type="match status" value="1"/>
</dbReference>
<protein>
    <submittedName>
        <fullName evidence="5">PAS domain S-box-containing protein/diguanylate cyclase (GGDEF) domain-containing protein</fullName>
    </submittedName>
</protein>
<evidence type="ECO:0000313" key="5">
    <source>
        <dbReference type="EMBL" id="SFZ85405.1"/>
    </source>
</evidence>
<dbReference type="Gene3D" id="3.30.70.270">
    <property type="match status" value="1"/>
</dbReference>
<dbReference type="NCBIfam" id="TIGR00229">
    <property type="entry name" value="sensory_box"/>
    <property type="match status" value="1"/>
</dbReference>
<keyword evidence="6" id="KW-1185">Reference proteome</keyword>
<dbReference type="PROSITE" id="PS50112">
    <property type="entry name" value="PAS"/>
    <property type="match status" value="2"/>
</dbReference>
<dbReference type="CDD" id="cd01948">
    <property type="entry name" value="EAL"/>
    <property type="match status" value="1"/>
</dbReference>